<dbReference type="RefSeq" id="WP_181662599.1">
    <property type="nucleotide sequence ID" value="NZ_JACEHE010000052.1"/>
</dbReference>
<proteinExistence type="inferred from homology"/>
<organism evidence="8 9">
    <name type="scientific">Streptomyces himalayensis subsp. himalayensis</name>
    <dbReference type="NCBI Taxonomy" id="2756131"/>
    <lineage>
        <taxon>Bacteria</taxon>
        <taxon>Bacillati</taxon>
        <taxon>Actinomycetota</taxon>
        <taxon>Actinomycetes</taxon>
        <taxon>Kitasatosporales</taxon>
        <taxon>Streptomycetaceae</taxon>
        <taxon>Streptomyces</taxon>
        <taxon>Streptomyces himalayensis</taxon>
    </lineage>
</organism>
<feature type="region of interest" description="Disordered" evidence="7">
    <location>
        <begin position="16"/>
        <end position="46"/>
    </location>
</feature>
<evidence type="ECO:0000256" key="3">
    <source>
        <dbReference type="ARBA" id="ARBA00022618"/>
    </source>
</evidence>
<evidence type="ECO:0000256" key="7">
    <source>
        <dbReference type="SAM" id="MobiDB-lite"/>
    </source>
</evidence>
<dbReference type="InterPro" id="IPR006776">
    <property type="entry name" value="SsgB"/>
</dbReference>
<reference evidence="8 9" key="1">
    <citation type="submission" date="2020-07" db="EMBL/GenBank/DDBJ databases">
        <title>Streptomyces isolated from Indian soil.</title>
        <authorList>
            <person name="Mandal S."/>
            <person name="Maiti P.K."/>
        </authorList>
    </citation>
    <scope>NUCLEOTIDE SEQUENCE [LARGE SCALE GENOMIC DNA]</scope>
    <source>
        <strain evidence="8 9">PSKA28</strain>
    </source>
</reference>
<dbReference type="GO" id="GO:0030428">
    <property type="term" value="C:cell septum"/>
    <property type="evidence" value="ECO:0007669"/>
    <property type="project" value="UniProtKB-SubCell"/>
</dbReference>
<comment type="similarity">
    <text evidence="2">Belongs to the SsgA family.</text>
</comment>
<keyword evidence="5" id="KW-0717">Septation</keyword>
<name>A0A7W0DUS2_9ACTN</name>
<dbReference type="GO" id="GO:0000917">
    <property type="term" value="P:division septum assembly"/>
    <property type="evidence" value="ECO:0007669"/>
    <property type="project" value="UniProtKB-KW"/>
</dbReference>
<dbReference type="GO" id="GO:0030435">
    <property type="term" value="P:sporulation resulting in formation of a cellular spore"/>
    <property type="evidence" value="ECO:0007669"/>
    <property type="project" value="UniProtKB-KW"/>
</dbReference>
<keyword evidence="6" id="KW-0131">Cell cycle</keyword>
<evidence type="ECO:0000256" key="6">
    <source>
        <dbReference type="ARBA" id="ARBA00023306"/>
    </source>
</evidence>
<evidence type="ECO:0000313" key="9">
    <source>
        <dbReference type="Proteomes" id="UP000545761"/>
    </source>
</evidence>
<keyword evidence="4" id="KW-0749">Sporulation</keyword>
<comment type="caution">
    <text evidence="8">The sequence shown here is derived from an EMBL/GenBank/DDBJ whole genome shotgun (WGS) entry which is preliminary data.</text>
</comment>
<dbReference type="InterPro" id="IPR038658">
    <property type="entry name" value="SsgB_sf"/>
</dbReference>
<keyword evidence="3 8" id="KW-0132">Cell division</keyword>
<protein>
    <submittedName>
        <fullName evidence="8">SsgA family sporulation/cell division regulator</fullName>
    </submittedName>
</protein>
<dbReference type="Pfam" id="PF04686">
    <property type="entry name" value="SsgA"/>
    <property type="match status" value="1"/>
</dbReference>
<gene>
    <name evidence="8" type="ORF">H1D24_39505</name>
</gene>
<evidence type="ECO:0000256" key="1">
    <source>
        <dbReference type="ARBA" id="ARBA00004431"/>
    </source>
</evidence>
<evidence type="ECO:0000256" key="5">
    <source>
        <dbReference type="ARBA" id="ARBA00023210"/>
    </source>
</evidence>
<dbReference type="AlphaFoldDB" id="A0A7W0DUS2"/>
<accession>A0A7W0DUS2</accession>
<evidence type="ECO:0000313" key="8">
    <source>
        <dbReference type="EMBL" id="MBA2951686.1"/>
    </source>
</evidence>
<dbReference type="Proteomes" id="UP000545761">
    <property type="component" value="Unassembled WGS sequence"/>
</dbReference>
<dbReference type="EMBL" id="JACEHE010000052">
    <property type="protein sequence ID" value="MBA2951686.1"/>
    <property type="molecule type" value="Genomic_DNA"/>
</dbReference>
<dbReference type="Gene3D" id="2.30.31.20">
    <property type="entry name" value="Sporulation-specific cell division protein SsgB"/>
    <property type="match status" value="1"/>
</dbReference>
<comment type="subcellular location">
    <subcellularLocation>
        <location evidence="1">Cell septum</location>
    </subcellularLocation>
</comment>
<sequence length="121" mass="13481">MSATVVEQHARAHLVTDAADDQPLPVELSYDPQSDPDSVRVSLPGVPGTPRRHDWVFSRELLEEGLRAPADSGDVRIWPCGRVQAVMEFHSREGVTVVQFDSSALMRFLRRTYMATGPITH</sequence>
<evidence type="ECO:0000256" key="4">
    <source>
        <dbReference type="ARBA" id="ARBA00022969"/>
    </source>
</evidence>
<evidence type="ECO:0000256" key="2">
    <source>
        <dbReference type="ARBA" id="ARBA00009323"/>
    </source>
</evidence>